<sequence length="150" mass="17341">MSSSDFSVKRILFMLFQLIYVSVHCVSILVFFYWAALDISGMSVLSVHSMIYRFFLVFCSCLAIVSSASCMYYGYTRKMLWFSTFSITVSTVLQLSVFIHSLFTPVVGGLYHEQFIYEIPQLLMMFIFVLHVTMVALNRTQHVKKISHLP</sequence>
<evidence type="ECO:0000313" key="3">
    <source>
        <dbReference type="Proteomes" id="UP000029558"/>
    </source>
</evidence>
<dbReference type="AlphaFoldDB" id="A0AAC8ZPH2"/>
<gene>
    <name evidence="2" type="ORF">KU39_2117</name>
</gene>
<evidence type="ECO:0000256" key="1">
    <source>
        <dbReference type="SAM" id="Phobius"/>
    </source>
</evidence>
<reference evidence="2 3" key="1">
    <citation type="journal article" date="2014" name="Genome Announc.">
        <title>Comparative Genome Analysis of Two Isolates of the Fish Pathogen Piscirickettsia salmonis from Different Hosts Reveals Major Differences in Virulence-Associated Secretion Systems.</title>
        <authorList>
            <person name="Bohle H."/>
            <person name="Henriquez P."/>
            <person name="Grothusen H."/>
            <person name="Navas E."/>
            <person name="Sandoval A."/>
            <person name="Bustamante F."/>
            <person name="Bustos P."/>
            <person name="Mancilla M."/>
        </authorList>
    </citation>
    <scope>NUCLEOTIDE SEQUENCE [LARGE SCALE GENOMIC DNA]</scope>
    <source>
        <strain evidence="3">B1-32597</strain>
    </source>
</reference>
<evidence type="ECO:0000313" key="2">
    <source>
        <dbReference type="EMBL" id="ALB23297.1"/>
    </source>
</evidence>
<organism evidence="2 3">
    <name type="scientific">Piscirickettsia salmonis</name>
    <dbReference type="NCBI Taxonomy" id="1238"/>
    <lineage>
        <taxon>Bacteria</taxon>
        <taxon>Pseudomonadati</taxon>
        <taxon>Pseudomonadota</taxon>
        <taxon>Gammaproteobacteria</taxon>
        <taxon>Thiotrichales</taxon>
        <taxon>Piscirickettsiaceae</taxon>
        <taxon>Piscirickettsia</taxon>
    </lineage>
</organism>
<dbReference type="Proteomes" id="UP000029558">
    <property type="component" value="Chromosome"/>
</dbReference>
<name>A0AAC8ZPH2_PISSA</name>
<feature type="transmembrane region" description="Helical" evidence="1">
    <location>
        <begin position="115"/>
        <end position="137"/>
    </location>
</feature>
<feature type="transmembrane region" description="Helical" evidence="1">
    <location>
        <begin position="80"/>
        <end position="103"/>
    </location>
</feature>
<keyword evidence="1" id="KW-0472">Membrane</keyword>
<proteinExistence type="predicted"/>
<dbReference type="EMBL" id="CP012508">
    <property type="protein sequence ID" value="ALB23297.1"/>
    <property type="molecule type" value="Genomic_DNA"/>
</dbReference>
<keyword evidence="1" id="KW-1133">Transmembrane helix</keyword>
<accession>A0AAC8ZPH2</accession>
<protein>
    <submittedName>
        <fullName evidence="2">Membrane protein</fullName>
    </submittedName>
</protein>
<feature type="transmembrane region" description="Helical" evidence="1">
    <location>
        <begin position="54"/>
        <end position="73"/>
    </location>
</feature>
<feature type="transmembrane region" description="Helical" evidence="1">
    <location>
        <begin position="12"/>
        <end position="34"/>
    </location>
</feature>
<keyword evidence="1" id="KW-0812">Transmembrane</keyword>